<evidence type="ECO:0000313" key="3">
    <source>
        <dbReference type="Proteomes" id="UP000698800"/>
    </source>
</evidence>
<feature type="compositionally biased region" description="Basic residues" evidence="1">
    <location>
        <begin position="231"/>
        <end position="243"/>
    </location>
</feature>
<comment type="caution">
    <text evidence="2">The sequence shown here is derived from an EMBL/GenBank/DDBJ whole genome shotgun (WGS) entry which is preliminary data.</text>
</comment>
<dbReference type="Proteomes" id="UP000698800">
    <property type="component" value="Unassembled WGS sequence"/>
</dbReference>
<name>A0A9P8L1N0_9PEZI</name>
<proteinExistence type="predicted"/>
<organism evidence="2 3">
    <name type="scientific">Glutinoglossum americanum</name>
    <dbReference type="NCBI Taxonomy" id="1670608"/>
    <lineage>
        <taxon>Eukaryota</taxon>
        <taxon>Fungi</taxon>
        <taxon>Dikarya</taxon>
        <taxon>Ascomycota</taxon>
        <taxon>Pezizomycotina</taxon>
        <taxon>Geoglossomycetes</taxon>
        <taxon>Geoglossales</taxon>
        <taxon>Geoglossaceae</taxon>
        <taxon>Glutinoglossum</taxon>
    </lineage>
</organism>
<evidence type="ECO:0000313" key="2">
    <source>
        <dbReference type="EMBL" id="KAH0538171.1"/>
    </source>
</evidence>
<reference evidence="2" key="1">
    <citation type="submission" date="2021-03" db="EMBL/GenBank/DDBJ databases">
        <title>Comparative genomics and phylogenomic investigation of the class Geoglossomycetes provide insights into ecological specialization and systematics.</title>
        <authorList>
            <person name="Melie T."/>
            <person name="Pirro S."/>
            <person name="Miller A.N."/>
            <person name="Quandt A."/>
        </authorList>
    </citation>
    <scope>NUCLEOTIDE SEQUENCE</scope>
    <source>
        <strain evidence="2">GBOQ0MN5Z8</strain>
    </source>
</reference>
<keyword evidence="3" id="KW-1185">Reference proteome</keyword>
<protein>
    <submittedName>
        <fullName evidence="2">Uncharacterized protein</fullName>
    </submittedName>
</protein>
<feature type="compositionally biased region" description="Low complexity" evidence="1">
    <location>
        <begin position="164"/>
        <end position="174"/>
    </location>
</feature>
<dbReference type="OrthoDB" id="6512771at2759"/>
<feature type="region of interest" description="Disordered" evidence="1">
    <location>
        <begin position="231"/>
        <end position="255"/>
    </location>
</feature>
<gene>
    <name evidence="2" type="ORF">FGG08_005229</name>
</gene>
<dbReference type="AlphaFoldDB" id="A0A9P8L1N0"/>
<dbReference type="EMBL" id="JAGHQL010000120">
    <property type="protein sequence ID" value="KAH0538171.1"/>
    <property type="molecule type" value="Genomic_DNA"/>
</dbReference>
<accession>A0A9P8L1N0</accession>
<feature type="compositionally biased region" description="Polar residues" evidence="1">
    <location>
        <begin position="175"/>
        <end position="185"/>
    </location>
</feature>
<feature type="compositionally biased region" description="Polar residues" evidence="1">
    <location>
        <begin position="133"/>
        <end position="143"/>
    </location>
</feature>
<feature type="region of interest" description="Disordered" evidence="1">
    <location>
        <begin position="1"/>
        <end position="143"/>
    </location>
</feature>
<feature type="compositionally biased region" description="Low complexity" evidence="1">
    <location>
        <begin position="110"/>
        <end position="129"/>
    </location>
</feature>
<evidence type="ECO:0000256" key="1">
    <source>
        <dbReference type="SAM" id="MobiDB-lite"/>
    </source>
</evidence>
<sequence>MGATVSSQSRNAFEGSEALTNGSDSLVAPAPPPQVQHHQPIDTGFSASPDTAFGRGSRHQRGRGGALRGQRVDGGSAILNRRPQTGQEGNGEGQVQGGVNASQTSRGRSRPSSWRTARASAASITPARRFGGQLTTSDSGGASSALRTILQADAPEFHPGQPHTGGRSTSGSSRQAQMGESSTTRMPRARKGSRSSATDIATRTHEDITNGVYECPICTIVLRDGPIMRGPHSKILKSPKTGRNRPGGSGGVRDATYPKKLCLRITLAGAERR</sequence>
<feature type="compositionally biased region" description="Polar residues" evidence="1">
    <location>
        <begin position="1"/>
        <end position="11"/>
    </location>
</feature>
<feature type="region of interest" description="Disordered" evidence="1">
    <location>
        <begin position="155"/>
        <end position="198"/>
    </location>
</feature>